<accession>A0A392Q9F4</accession>
<proteinExistence type="predicted"/>
<dbReference type="PANTHER" id="PTHR31286">
    <property type="entry name" value="GLYCINE-RICH CELL WALL STRUCTURAL PROTEIN 1.8-LIKE"/>
    <property type="match status" value="1"/>
</dbReference>
<protein>
    <submittedName>
        <fullName evidence="2">DUF4283 domain protein</fullName>
    </submittedName>
</protein>
<feature type="non-terminal residue" evidence="2">
    <location>
        <position position="162"/>
    </location>
</feature>
<dbReference type="PANTHER" id="PTHR31286:SF167">
    <property type="entry name" value="OS09G0268800 PROTEIN"/>
    <property type="match status" value="1"/>
</dbReference>
<keyword evidence="3" id="KW-1185">Reference proteome</keyword>
<comment type="caution">
    <text evidence="2">The sequence shown here is derived from an EMBL/GenBank/DDBJ whole genome shotgun (WGS) entry which is preliminary data.</text>
</comment>
<dbReference type="InterPro" id="IPR040256">
    <property type="entry name" value="At4g02000-like"/>
</dbReference>
<organism evidence="2 3">
    <name type="scientific">Trifolium medium</name>
    <dbReference type="NCBI Taxonomy" id="97028"/>
    <lineage>
        <taxon>Eukaryota</taxon>
        <taxon>Viridiplantae</taxon>
        <taxon>Streptophyta</taxon>
        <taxon>Embryophyta</taxon>
        <taxon>Tracheophyta</taxon>
        <taxon>Spermatophyta</taxon>
        <taxon>Magnoliopsida</taxon>
        <taxon>eudicotyledons</taxon>
        <taxon>Gunneridae</taxon>
        <taxon>Pentapetalae</taxon>
        <taxon>rosids</taxon>
        <taxon>fabids</taxon>
        <taxon>Fabales</taxon>
        <taxon>Fabaceae</taxon>
        <taxon>Papilionoideae</taxon>
        <taxon>50 kb inversion clade</taxon>
        <taxon>NPAAA clade</taxon>
        <taxon>Hologalegina</taxon>
        <taxon>IRL clade</taxon>
        <taxon>Trifolieae</taxon>
        <taxon>Trifolium</taxon>
    </lineage>
</organism>
<dbReference type="InterPro" id="IPR025558">
    <property type="entry name" value="DUF4283"/>
</dbReference>
<name>A0A392Q9F4_9FABA</name>
<evidence type="ECO:0000259" key="1">
    <source>
        <dbReference type="Pfam" id="PF14111"/>
    </source>
</evidence>
<feature type="domain" description="DUF4283" evidence="1">
    <location>
        <begin position="60"/>
        <end position="143"/>
    </location>
</feature>
<dbReference type="Pfam" id="PF14111">
    <property type="entry name" value="DUF4283"/>
    <property type="match status" value="1"/>
</dbReference>
<dbReference type="AlphaFoldDB" id="A0A392Q9F4"/>
<evidence type="ECO:0000313" key="3">
    <source>
        <dbReference type="Proteomes" id="UP000265520"/>
    </source>
</evidence>
<dbReference type="Proteomes" id="UP000265520">
    <property type="component" value="Unassembled WGS sequence"/>
</dbReference>
<reference evidence="2 3" key="1">
    <citation type="journal article" date="2018" name="Front. Plant Sci.">
        <title>Red Clover (Trifolium pratense) and Zigzag Clover (T. medium) - A Picture of Genomic Similarities and Differences.</title>
        <authorList>
            <person name="Dluhosova J."/>
            <person name="Istvanek J."/>
            <person name="Nedelnik J."/>
            <person name="Repkova J."/>
        </authorList>
    </citation>
    <scope>NUCLEOTIDE SEQUENCE [LARGE SCALE GENOMIC DNA]</scope>
    <source>
        <strain evidence="3">cv. 10/8</strain>
        <tissue evidence="2">Leaf</tissue>
    </source>
</reference>
<sequence>MQESPRNTNQNFNYHKNTQQNFHYHQDIPETSSARNQSTSQQNIPRSMLYPESIIDEGVNACNRSIIGKIITDKPIHVSYIQNGLERIWGAPQGFKIQEIEGKLLQFFMNNEADQDRILLGNPWIFRNSWLIVKPWDREVDPSTINFDHVPVWIQLWGLPPH</sequence>
<dbReference type="EMBL" id="LXQA010122516">
    <property type="protein sequence ID" value="MCI20951.1"/>
    <property type="molecule type" value="Genomic_DNA"/>
</dbReference>
<evidence type="ECO:0000313" key="2">
    <source>
        <dbReference type="EMBL" id="MCI20951.1"/>
    </source>
</evidence>